<accession>A0A4R6W2R2</accession>
<dbReference type="PANTHER" id="PTHR33693">
    <property type="entry name" value="TYPE-5 URACIL-DNA GLYCOSYLASE"/>
    <property type="match status" value="1"/>
</dbReference>
<keyword evidence="8" id="KW-0411">Iron-sulfur</keyword>
<dbReference type="InterPro" id="IPR023875">
    <property type="entry name" value="DNA_repair_put"/>
</dbReference>
<protein>
    <recommendedName>
        <fullName evidence="2">Type-4 uracil-DNA glycosylase</fullName>
    </recommendedName>
</protein>
<dbReference type="NCBIfam" id="TIGR00758">
    <property type="entry name" value="UDG_fam4"/>
    <property type="match status" value="1"/>
</dbReference>
<dbReference type="InterPro" id="IPR036895">
    <property type="entry name" value="Uracil-DNA_glycosylase-like_sf"/>
</dbReference>
<name>A0A4R6W2R2_9HYPH</name>
<evidence type="ECO:0000256" key="8">
    <source>
        <dbReference type="ARBA" id="ARBA00023014"/>
    </source>
</evidence>
<evidence type="ECO:0000313" key="11">
    <source>
        <dbReference type="EMBL" id="TDQ67275.1"/>
    </source>
</evidence>
<dbReference type="NCBIfam" id="TIGR03915">
    <property type="entry name" value="SAM_7_link_chp"/>
    <property type="match status" value="1"/>
</dbReference>
<keyword evidence="12" id="KW-1185">Reference proteome</keyword>
<dbReference type="NCBIfam" id="TIGR03914">
    <property type="entry name" value="UDG_fam_dom"/>
    <property type="match status" value="1"/>
</dbReference>
<dbReference type="GO" id="GO:0097506">
    <property type="term" value="F:deaminated base DNA N-glycosylase activity"/>
    <property type="evidence" value="ECO:0007669"/>
    <property type="project" value="UniProtKB-ARBA"/>
</dbReference>
<evidence type="ECO:0000259" key="10">
    <source>
        <dbReference type="SMART" id="SM00986"/>
    </source>
</evidence>
<reference evidence="11 12" key="1">
    <citation type="submission" date="2019-03" db="EMBL/GenBank/DDBJ databases">
        <title>Genomic Encyclopedia of Type Strains, Phase III (KMG-III): the genomes of soil and plant-associated and newly described type strains.</title>
        <authorList>
            <person name="Whitman W."/>
        </authorList>
    </citation>
    <scope>NUCLEOTIDE SEQUENCE [LARGE SCALE GENOMIC DNA]</scope>
    <source>
        <strain evidence="11 12">CGMCC 1.7002</strain>
    </source>
</reference>
<keyword evidence="4" id="KW-0479">Metal-binding</keyword>
<dbReference type="SMART" id="SM00987">
    <property type="entry name" value="UreE_C"/>
    <property type="match status" value="1"/>
</dbReference>
<sequence length="491" mass="56214">MRYQVILEGRGDLEEWRNAARAYVCANIRPEYMEWVVEKSAPDLFSATERQHTPVLAHLREHIFVPPAFLKLAEAAICHTAPDRFDTLYKVLFHLQDDRFLLNDRSNSNIARLHQLANNVRRDSHKMKAFVRFREVPNAAANRRRFVAWFEPDHFIVERTAPFFQKRFTDMDWLIASPKGTAAWDGTTLKTSRKPSPRPEATDQMDELWQTYFANIFNPARLKLKAMQSEMPKKYWKNMPEAALIPELIEKAEARVRNMHAAQAKQPPTFHQRLQEKWKAEGEVPSLLSPFEQLQHQAAQCTACSLHCNATQTVFGEGATDASIMFVGEQPGDHEDLTGRPFVGPAGELFDQALNAAGIDRLKIYVTNAVKHFKHIQRGKRRLHERPNTQEIEHCRWWLAKELGLVQPNVVVAMGATAYLSLSGERKPIAEIRGAPIPMANNIMMLVTTHPAAILRMPDKRKQEKMREIFVQDIRAATHLCATLPARNLSP</sequence>
<evidence type="ECO:0000256" key="2">
    <source>
        <dbReference type="ARBA" id="ARBA00019403"/>
    </source>
</evidence>
<evidence type="ECO:0000256" key="6">
    <source>
        <dbReference type="ARBA" id="ARBA00022801"/>
    </source>
</evidence>
<dbReference type="Gene3D" id="3.40.470.10">
    <property type="entry name" value="Uracil-DNA glycosylase-like domain"/>
    <property type="match status" value="1"/>
</dbReference>
<dbReference type="CDD" id="cd10030">
    <property type="entry name" value="UDG-F4_TTUDGA_SPO1dp_like"/>
    <property type="match status" value="1"/>
</dbReference>
<dbReference type="InterPro" id="IPR025404">
    <property type="entry name" value="DUF4130"/>
</dbReference>
<evidence type="ECO:0000256" key="7">
    <source>
        <dbReference type="ARBA" id="ARBA00023004"/>
    </source>
</evidence>
<dbReference type="Pfam" id="PF13566">
    <property type="entry name" value="DUF4130"/>
    <property type="match status" value="1"/>
</dbReference>
<feature type="domain" description="Uracil-DNA glycosylase-like" evidence="10">
    <location>
        <begin position="315"/>
        <end position="470"/>
    </location>
</feature>
<dbReference type="InterPro" id="IPR051536">
    <property type="entry name" value="UDG_Type-4/5"/>
</dbReference>
<evidence type="ECO:0000256" key="9">
    <source>
        <dbReference type="ARBA" id="ARBA00023204"/>
    </source>
</evidence>
<dbReference type="EMBL" id="SNYR01000001">
    <property type="protein sequence ID" value="TDQ67275.1"/>
    <property type="molecule type" value="Genomic_DNA"/>
</dbReference>
<gene>
    <name evidence="11" type="ORF">ATL17_1285</name>
</gene>
<dbReference type="InterPro" id="IPR005273">
    <property type="entry name" value="Ura-DNA_glyco_family4"/>
</dbReference>
<keyword evidence="9" id="KW-0234">DNA repair</keyword>
<keyword evidence="7" id="KW-0408">Iron</keyword>
<evidence type="ECO:0000256" key="5">
    <source>
        <dbReference type="ARBA" id="ARBA00022763"/>
    </source>
</evidence>
<dbReference type="AlphaFoldDB" id="A0A4R6W2R2"/>
<comment type="caution">
    <text evidence="11">The sequence shown here is derived from an EMBL/GenBank/DDBJ whole genome shotgun (WGS) entry which is preliminary data.</text>
</comment>
<dbReference type="GO" id="GO:0051539">
    <property type="term" value="F:4 iron, 4 sulfur cluster binding"/>
    <property type="evidence" value="ECO:0007669"/>
    <property type="project" value="UniProtKB-KW"/>
</dbReference>
<dbReference type="SUPFAM" id="SSF52141">
    <property type="entry name" value="Uracil-DNA glycosylase-like"/>
    <property type="match status" value="1"/>
</dbReference>
<evidence type="ECO:0000256" key="3">
    <source>
        <dbReference type="ARBA" id="ARBA00022485"/>
    </source>
</evidence>
<evidence type="ECO:0000313" key="12">
    <source>
        <dbReference type="Proteomes" id="UP000295391"/>
    </source>
</evidence>
<comment type="similarity">
    <text evidence="1">Belongs to the uracil-DNA glycosylase (UDG) superfamily. Type 4 (UDGa) family.</text>
</comment>
<evidence type="ECO:0000256" key="4">
    <source>
        <dbReference type="ARBA" id="ARBA00022723"/>
    </source>
</evidence>
<dbReference type="PANTHER" id="PTHR33693:SF9">
    <property type="entry name" value="TYPE-4 URACIL-DNA GLYCOSYLASE"/>
    <property type="match status" value="1"/>
</dbReference>
<keyword evidence="6" id="KW-0378">Hydrolase</keyword>
<evidence type="ECO:0000256" key="1">
    <source>
        <dbReference type="ARBA" id="ARBA00006521"/>
    </source>
</evidence>
<dbReference type="GO" id="GO:0006281">
    <property type="term" value="P:DNA repair"/>
    <property type="evidence" value="ECO:0007669"/>
    <property type="project" value="UniProtKB-KW"/>
</dbReference>
<dbReference type="SMART" id="SM00986">
    <property type="entry name" value="UDG"/>
    <property type="match status" value="1"/>
</dbReference>
<dbReference type="Pfam" id="PF03167">
    <property type="entry name" value="UDG"/>
    <property type="match status" value="1"/>
</dbReference>
<dbReference type="OrthoDB" id="5290748at2"/>
<dbReference type="RefSeq" id="WP_133571901.1">
    <property type="nucleotide sequence ID" value="NZ_SNYR01000001.1"/>
</dbReference>
<keyword evidence="3" id="KW-0004">4Fe-4S</keyword>
<keyword evidence="5" id="KW-0227">DNA damage</keyword>
<dbReference type="Proteomes" id="UP000295391">
    <property type="component" value="Unassembled WGS sequence"/>
</dbReference>
<dbReference type="InterPro" id="IPR005122">
    <property type="entry name" value="Uracil-DNA_glycosylase-like"/>
</dbReference>
<proteinExistence type="inferred from homology"/>
<organism evidence="11 12">
    <name type="scientific">Maritalea mobilis</name>
    <dbReference type="NCBI Taxonomy" id="483324"/>
    <lineage>
        <taxon>Bacteria</taxon>
        <taxon>Pseudomonadati</taxon>
        <taxon>Pseudomonadota</taxon>
        <taxon>Alphaproteobacteria</taxon>
        <taxon>Hyphomicrobiales</taxon>
        <taxon>Devosiaceae</taxon>
        <taxon>Maritalea</taxon>
    </lineage>
</organism>
<dbReference type="GO" id="GO:0046872">
    <property type="term" value="F:metal ion binding"/>
    <property type="evidence" value="ECO:0007669"/>
    <property type="project" value="UniProtKB-KW"/>
</dbReference>